<reference evidence="1 2" key="1">
    <citation type="submission" date="2011-02" db="EMBL/GenBank/DDBJ databases">
        <title>The Genome Sequence of Sphaeroforma arctica JP610.</title>
        <authorList>
            <consortium name="The Broad Institute Genome Sequencing Platform"/>
            <person name="Russ C."/>
            <person name="Cuomo C."/>
            <person name="Young S.K."/>
            <person name="Zeng Q."/>
            <person name="Gargeya S."/>
            <person name="Alvarado L."/>
            <person name="Berlin A."/>
            <person name="Chapman S.B."/>
            <person name="Chen Z."/>
            <person name="Freedman E."/>
            <person name="Gellesch M."/>
            <person name="Goldberg J."/>
            <person name="Griggs A."/>
            <person name="Gujja S."/>
            <person name="Heilman E."/>
            <person name="Heiman D."/>
            <person name="Howarth C."/>
            <person name="Mehta T."/>
            <person name="Neiman D."/>
            <person name="Pearson M."/>
            <person name="Roberts A."/>
            <person name="Saif S."/>
            <person name="Shea T."/>
            <person name="Shenoy N."/>
            <person name="Sisk P."/>
            <person name="Stolte C."/>
            <person name="Sykes S."/>
            <person name="White J."/>
            <person name="Yandava C."/>
            <person name="Burger G."/>
            <person name="Gray M.W."/>
            <person name="Holland P.W.H."/>
            <person name="King N."/>
            <person name="Lang F.B.F."/>
            <person name="Roger A.J."/>
            <person name="Ruiz-Trillo I."/>
            <person name="Haas B."/>
            <person name="Nusbaum C."/>
            <person name="Birren B."/>
        </authorList>
    </citation>
    <scope>NUCLEOTIDE SEQUENCE [LARGE SCALE GENOMIC DNA]</scope>
    <source>
        <strain evidence="1 2">JP610</strain>
    </source>
</reference>
<keyword evidence="2" id="KW-1185">Reference proteome</keyword>
<feature type="non-terminal residue" evidence="1">
    <location>
        <position position="62"/>
    </location>
</feature>
<organism evidence="1 2">
    <name type="scientific">Sphaeroforma arctica JP610</name>
    <dbReference type="NCBI Taxonomy" id="667725"/>
    <lineage>
        <taxon>Eukaryota</taxon>
        <taxon>Ichthyosporea</taxon>
        <taxon>Ichthyophonida</taxon>
        <taxon>Sphaeroforma</taxon>
    </lineage>
</organism>
<dbReference type="GeneID" id="25914092"/>
<protein>
    <submittedName>
        <fullName evidence="1">Uncharacterized protein</fullName>
    </submittedName>
</protein>
<gene>
    <name evidence="1" type="ORF">SARC_13588</name>
</gene>
<dbReference type="EMBL" id="KQ245071">
    <property type="protein sequence ID" value="KNC73854.1"/>
    <property type="molecule type" value="Genomic_DNA"/>
</dbReference>
<evidence type="ECO:0000313" key="2">
    <source>
        <dbReference type="Proteomes" id="UP000054560"/>
    </source>
</evidence>
<name>A0A0L0FAT0_9EUKA</name>
<dbReference type="Proteomes" id="UP000054560">
    <property type="component" value="Unassembled WGS sequence"/>
</dbReference>
<sequence>TWTSPCTVAWAKDMTTPNGRPWAQPRTDYCQRSSSRKRFAERPRRGYRSALARASSSWSIQR</sequence>
<accession>A0A0L0FAT0</accession>
<feature type="non-terminal residue" evidence="1">
    <location>
        <position position="1"/>
    </location>
</feature>
<dbReference type="RefSeq" id="XP_014147756.1">
    <property type="nucleotide sequence ID" value="XM_014292281.1"/>
</dbReference>
<proteinExistence type="predicted"/>
<dbReference type="AlphaFoldDB" id="A0A0L0FAT0"/>
<evidence type="ECO:0000313" key="1">
    <source>
        <dbReference type="EMBL" id="KNC73854.1"/>
    </source>
</evidence>